<sequence length="111" mass="12394">MAMMPKMSSTGTVSKLYQLQALPAKLCHIKRRGFRSLIQDSAKNVKQMLLNGEMRRAVVSIVGMGGLGKTTLAKKVYNDNDIQQYLIVMHGFTSLKSMQSRSFCLALRIVL</sequence>
<evidence type="ECO:0000313" key="2">
    <source>
        <dbReference type="EMBL" id="RVW36169.1"/>
    </source>
</evidence>
<dbReference type="Proteomes" id="UP000288805">
    <property type="component" value="Unassembled WGS sequence"/>
</dbReference>
<evidence type="ECO:0000259" key="1">
    <source>
        <dbReference type="Pfam" id="PF00931"/>
    </source>
</evidence>
<dbReference type="PANTHER" id="PTHR19338:SF66">
    <property type="entry name" value="NB-ARC DOMAIN-CONTAINING PROTEIN"/>
    <property type="match status" value="1"/>
</dbReference>
<dbReference type="InterPro" id="IPR027417">
    <property type="entry name" value="P-loop_NTPase"/>
</dbReference>
<comment type="caution">
    <text evidence="2">The sequence shown here is derived from an EMBL/GenBank/DDBJ whole genome shotgun (WGS) entry which is preliminary data.</text>
</comment>
<name>A0A438DL87_VITVI</name>
<dbReference type="EMBL" id="QGNW01001581">
    <property type="protein sequence ID" value="RVW36169.1"/>
    <property type="molecule type" value="Genomic_DNA"/>
</dbReference>
<dbReference type="PANTHER" id="PTHR19338">
    <property type="entry name" value="TRANSLOCASE OF INNER MITOCHONDRIAL MEMBRANE 13 HOMOLOG"/>
    <property type="match status" value="1"/>
</dbReference>
<gene>
    <name evidence="2" type="ORF">CK203_100368</name>
</gene>
<reference evidence="2 3" key="1">
    <citation type="journal article" date="2018" name="PLoS Genet.">
        <title>Population sequencing reveals clonal diversity and ancestral inbreeding in the grapevine cultivar Chardonnay.</title>
        <authorList>
            <person name="Roach M.J."/>
            <person name="Johnson D.L."/>
            <person name="Bohlmann J."/>
            <person name="van Vuuren H.J."/>
            <person name="Jones S.J."/>
            <person name="Pretorius I.S."/>
            <person name="Schmidt S.A."/>
            <person name="Borneman A.R."/>
        </authorList>
    </citation>
    <scope>NUCLEOTIDE SEQUENCE [LARGE SCALE GENOMIC DNA]</scope>
    <source>
        <strain evidence="3">cv. Chardonnay</strain>
        <tissue evidence="2">Leaf</tissue>
    </source>
</reference>
<dbReference type="InterPro" id="IPR002182">
    <property type="entry name" value="NB-ARC"/>
</dbReference>
<dbReference type="GO" id="GO:0043531">
    <property type="term" value="F:ADP binding"/>
    <property type="evidence" value="ECO:0007669"/>
    <property type="project" value="InterPro"/>
</dbReference>
<proteinExistence type="predicted"/>
<organism evidence="2 3">
    <name type="scientific">Vitis vinifera</name>
    <name type="common">Grape</name>
    <dbReference type="NCBI Taxonomy" id="29760"/>
    <lineage>
        <taxon>Eukaryota</taxon>
        <taxon>Viridiplantae</taxon>
        <taxon>Streptophyta</taxon>
        <taxon>Embryophyta</taxon>
        <taxon>Tracheophyta</taxon>
        <taxon>Spermatophyta</taxon>
        <taxon>Magnoliopsida</taxon>
        <taxon>eudicotyledons</taxon>
        <taxon>Gunneridae</taxon>
        <taxon>Pentapetalae</taxon>
        <taxon>rosids</taxon>
        <taxon>Vitales</taxon>
        <taxon>Vitaceae</taxon>
        <taxon>Viteae</taxon>
        <taxon>Vitis</taxon>
    </lineage>
</organism>
<dbReference type="Pfam" id="PF00931">
    <property type="entry name" value="NB-ARC"/>
    <property type="match status" value="1"/>
</dbReference>
<dbReference type="AlphaFoldDB" id="A0A438DL87"/>
<dbReference type="SUPFAM" id="SSF52540">
    <property type="entry name" value="P-loop containing nucleoside triphosphate hydrolases"/>
    <property type="match status" value="1"/>
</dbReference>
<evidence type="ECO:0000313" key="3">
    <source>
        <dbReference type="Proteomes" id="UP000288805"/>
    </source>
</evidence>
<dbReference type="Gene3D" id="3.40.50.300">
    <property type="entry name" value="P-loop containing nucleotide triphosphate hydrolases"/>
    <property type="match status" value="1"/>
</dbReference>
<accession>A0A438DL87</accession>
<protein>
    <recommendedName>
        <fullName evidence="1">NB-ARC domain-containing protein</fullName>
    </recommendedName>
</protein>
<feature type="domain" description="NB-ARC" evidence="1">
    <location>
        <begin position="39"/>
        <end position="84"/>
    </location>
</feature>